<reference evidence="2" key="1">
    <citation type="journal article" date="2019" name="Int. J. Syst. Evol. Microbiol.">
        <title>The Global Catalogue of Microorganisms (GCM) 10K type strain sequencing project: providing services to taxonomists for standard genome sequencing and annotation.</title>
        <authorList>
            <consortium name="The Broad Institute Genomics Platform"/>
            <consortium name="The Broad Institute Genome Sequencing Center for Infectious Disease"/>
            <person name="Wu L."/>
            <person name="Ma J."/>
        </authorList>
    </citation>
    <scope>NUCLEOTIDE SEQUENCE [LARGE SCALE GENOMIC DNA]</scope>
    <source>
        <strain evidence="2">CCUG 61484</strain>
    </source>
</reference>
<accession>A0ABW3AT08</accession>
<dbReference type="RefSeq" id="WP_377115311.1">
    <property type="nucleotide sequence ID" value="NZ_JBHTHZ010000005.1"/>
</dbReference>
<evidence type="ECO:0000313" key="1">
    <source>
        <dbReference type="EMBL" id="MFD0793651.1"/>
    </source>
</evidence>
<proteinExistence type="predicted"/>
<comment type="caution">
    <text evidence="1">The sequence shown here is derived from an EMBL/GenBank/DDBJ whole genome shotgun (WGS) entry which is preliminary data.</text>
</comment>
<dbReference type="EMBL" id="JBHTHZ010000005">
    <property type="protein sequence ID" value="MFD0793651.1"/>
    <property type="molecule type" value="Genomic_DNA"/>
</dbReference>
<dbReference type="NCBIfam" id="TIGR04294">
    <property type="entry name" value="pre_pil_HX9DG"/>
    <property type="match status" value="1"/>
</dbReference>
<gene>
    <name evidence="1" type="ORF">ACFQZX_08480</name>
</gene>
<evidence type="ECO:0000313" key="2">
    <source>
        <dbReference type="Proteomes" id="UP001597010"/>
    </source>
</evidence>
<sequence>MHQGKVNILYMDGVYL</sequence>
<protein>
    <submittedName>
        <fullName evidence="1">H-X9-DG-CTERM domain-containing protein</fullName>
    </submittedName>
</protein>
<keyword evidence="2" id="KW-1185">Reference proteome</keyword>
<dbReference type="Proteomes" id="UP001597010">
    <property type="component" value="Unassembled WGS sequence"/>
</dbReference>
<name>A0ABW3AT08_9SPHI</name>
<dbReference type="InterPro" id="IPR027558">
    <property type="entry name" value="Pre_pil_HX9DG_C"/>
</dbReference>
<organism evidence="1 2">
    <name type="scientific">Mucilaginibacter litoreus</name>
    <dbReference type="NCBI Taxonomy" id="1048221"/>
    <lineage>
        <taxon>Bacteria</taxon>
        <taxon>Pseudomonadati</taxon>
        <taxon>Bacteroidota</taxon>
        <taxon>Sphingobacteriia</taxon>
        <taxon>Sphingobacteriales</taxon>
        <taxon>Sphingobacteriaceae</taxon>
        <taxon>Mucilaginibacter</taxon>
    </lineage>
</organism>